<sequence length="171" mass="17138">MPILRSGEARTPTRSRLRIGAPLVLAAALGLALAGCTPEAAPSPTPTADVATPTATASAPPAAAVYDPNAGAEANKPVFDQTNQAVIAANPSAGGADFIIALRNAGFDGSAMQLTPDITTVGVKADSVQFSVRLSDGCLVGQYGLGSYESQVMPALGTGGCLIGQTRPIDF</sequence>
<dbReference type="AlphaFoldDB" id="A0A1X9LI61"/>
<feature type="domain" description="DUF6993" evidence="1">
    <location>
        <begin position="83"/>
        <end position="165"/>
    </location>
</feature>
<reference evidence="2 3" key="1">
    <citation type="submission" date="2017-04" db="EMBL/GenBank/DDBJ databases">
        <authorList>
            <person name="Afonso C.L."/>
            <person name="Miller P.J."/>
            <person name="Scott M.A."/>
            <person name="Spackman E."/>
            <person name="Goraichik I."/>
            <person name="Dimitrov K.M."/>
            <person name="Suarez D.L."/>
            <person name="Swayne D.E."/>
        </authorList>
    </citation>
    <scope>NUCLEOTIDE SEQUENCE [LARGE SCALE GENOMIC DNA]</scope>
    <source>
        <strain evidence="3">XA(T)</strain>
    </source>
</reference>
<dbReference type="KEGG" id="cphy:B5808_06385"/>
<evidence type="ECO:0000313" key="2">
    <source>
        <dbReference type="EMBL" id="ARJ04886.1"/>
    </source>
</evidence>
<proteinExistence type="predicted"/>
<dbReference type="RefSeq" id="WP_085019024.1">
    <property type="nucleotide sequence ID" value="NZ_BMHD01000002.1"/>
</dbReference>
<name>A0A1X9LI61_9MICO</name>
<accession>A0A1X9LI61</accession>
<dbReference type="STRING" id="1619308.B5808_06385"/>
<keyword evidence="3" id="KW-1185">Reference proteome</keyword>
<dbReference type="Proteomes" id="UP000192775">
    <property type="component" value="Chromosome"/>
</dbReference>
<dbReference type="Pfam" id="PF22504">
    <property type="entry name" value="DUF6993"/>
    <property type="match status" value="1"/>
</dbReference>
<evidence type="ECO:0000259" key="1">
    <source>
        <dbReference type="Pfam" id="PF22504"/>
    </source>
</evidence>
<gene>
    <name evidence="2" type="ORF">B5808_06385</name>
</gene>
<dbReference type="InterPro" id="IPR054262">
    <property type="entry name" value="DUF6993"/>
</dbReference>
<protein>
    <recommendedName>
        <fullName evidence="1">DUF6993 domain-containing protein</fullName>
    </recommendedName>
</protein>
<dbReference type="EMBL" id="CP020715">
    <property type="protein sequence ID" value="ARJ04886.1"/>
    <property type="molecule type" value="Genomic_DNA"/>
</dbReference>
<organism evidence="2 3">
    <name type="scientific">Cnuibacter physcomitrellae</name>
    <dbReference type="NCBI Taxonomy" id="1619308"/>
    <lineage>
        <taxon>Bacteria</taxon>
        <taxon>Bacillati</taxon>
        <taxon>Actinomycetota</taxon>
        <taxon>Actinomycetes</taxon>
        <taxon>Micrococcales</taxon>
        <taxon>Microbacteriaceae</taxon>
        <taxon>Cnuibacter</taxon>
    </lineage>
</organism>
<evidence type="ECO:0000313" key="3">
    <source>
        <dbReference type="Proteomes" id="UP000192775"/>
    </source>
</evidence>